<dbReference type="GO" id="GO:1904263">
    <property type="term" value="P:positive regulation of TORC1 signaling"/>
    <property type="evidence" value="ECO:0007669"/>
    <property type="project" value="TreeGrafter"/>
</dbReference>
<dbReference type="OMA" id="QHHTLYS"/>
<accession>A0A672MHB3</accession>
<feature type="transmembrane region" description="Helical" evidence="6">
    <location>
        <begin position="89"/>
        <end position="114"/>
    </location>
</feature>
<feature type="transmembrane region" description="Helical" evidence="6">
    <location>
        <begin position="175"/>
        <end position="196"/>
    </location>
</feature>
<keyword evidence="5" id="KW-0458">Lysosome</keyword>
<proteinExistence type="predicted"/>
<evidence type="ECO:0000256" key="2">
    <source>
        <dbReference type="ARBA" id="ARBA00022692"/>
    </source>
</evidence>
<dbReference type="Ensembl" id="ENSSGRT00000038955.1">
    <property type="protein sequence ID" value="ENSSGRP00000036299.1"/>
    <property type="gene ID" value="ENSSGRG00000020071.1"/>
</dbReference>
<feature type="transmembrane region" description="Helical" evidence="6">
    <location>
        <begin position="217"/>
        <end position="239"/>
    </location>
</feature>
<keyword evidence="2 6" id="KW-0812">Transmembrane</keyword>
<dbReference type="InParanoid" id="A0A672MHB3"/>
<evidence type="ECO:0000256" key="1">
    <source>
        <dbReference type="ARBA" id="ARBA00004155"/>
    </source>
</evidence>
<reference evidence="7" key="2">
    <citation type="submission" date="2025-09" db="UniProtKB">
        <authorList>
            <consortium name="Ensembl"/>
        </authorList>
    </citation>
    <scope>IDENTIFICATION</scope>
</reference>
<sequence length="365" mass="41758">MQAPVPPSPMKPAVAPSVELGVTVLYTCLYGGLFLVVYVQLWLLLLYRHKRWSYQSIFLFLCLFWAALRTTLFSFYFRNALAANHLPTPVYWLLYCFPVCLQFFTLSLFNIYFTQKSIHSLITIPGKHCEWVARWVYATMSVIFLCVNIVCASLGQHGASDGAGEDTWRLVLVRVLVNDLLFILEAVCLVTSLLLLTRSSPPTTPYLRSKGFCRTAVLGAGVILLFSSRACYNLAVLFLSQNHKVEAFDYDWYNISDQADLQSELGDRGYIIFGAVLFIWELLPTSLLILIFRVRQPPQEKNCSPAMCNTRGSRSYFFDDPRGMDDDTGSLWSHSINPHSRYQIFYLTEITFQKLQQTTRLDYNA</sequence>
<reference evidence="7" key="1">
    <citation type="submission" date="2025-08" db="UniProtKB">
        <authorList>
            <consortium name="Ensembl"/>
        </authorList>
    </citation>
    <scope>IDENTIFICATION</scope>
</reference>
<evidence type="ECO:0000256" key="4">
    <source>
        <dbReference type="ARBA" id="ARBA00023136"/>
    </source>
</evidence>
<evidence type="ECO:0000256" key="5">
    <source>
        <dbReference type="ARBA" id="ARBA00023228"/>
    </source>
</evidence>
<dbReference type="PANTHER" id="PTHR15146:SF7">
    <property type="entry name" value="G PROTEIN-COUPLED RECEPTOR 137"/>
    <property type="match status" value="1"/>
</dbReference>
<keyword evidence="8" id="KW-1185">Reference proteome</keyword>
<dbReference type="AlphaFoldDB" id="A0A672MHB3"/>
<evidence type="ECO:0000256" key="6">
    <source>
        <dbReference type="SAM" id="Phobius"/>
    </source>
</evidence>
<feature type="transmembrane region" description="Helical" evidence="6">
    <location>
        <begin position="20"/>
        <end position="45"/>
    </location>
</feature>
<evidence type="ECO:0000313" key="8">
    <source>
        <dbReference type="Proteomes" id="UP000472262"/>
    </source>
</evidence>
<comment type="subcellular location">
    <subcellularLocation>
        <location evidence="1">Lysosome membrane</location>
        <topology evidence="1">Multi-pass membrane protein</topology>
    </subcellularLocation>
</comment>
<protein>
    <submittedName>
        <fullName evidence="7">G protein-coupled receptor 137</fullName>
    </submittedName>
</protein>
<evidence type="ECO:0000256" key="3">
    <source>
        <dbReference type="ARBA" id="ARBA00022989"/>
    </source>
</evidence>
<dbReference type="InterPro" id="IPR029723">
    <property type="entry name" value="GPR137"/>
</dbReference>
<name>A0A672MHB3_SINGR</name>
<keyword evidence="4 6" id="KW-0472">Membrane</keyword>
<dbReference type="Proteomes" id="UP000472262">
    <property type="component" value="Unassembled WGS sequence"/>
</dbReference>
<evidence type="ECO:0000313" key="7">
    <source>
        <dbReference type="Ensembl" id="ENSSGRP00000036299.1"/>
    </source>
</evidence>
<feature type="transmembrane region" description="Helical" evidence="6">
    <location>
        <begin position="57"/>
        <end position="77"/>
    </location>
</feature>
<dbReference type="PANTHER" id="PTHR15146">
    <property type="entry name" value="INTEGRAL MEMBRANE PROTEIN GPR137"/>
    <property type="match status" value="1"/>
</dbReference>
<feature type="transmembrane region" description="Helical" evidence="6">
    <location>
        <begin position="135"/>
        <end position="155"/>
    </location>
</feature>
<keyword evidence="3 6" id="KW-1133">Transmembrane helix</keyword>
<organism evidence="7 8">
    <name type="scientific">Sinocyclocheilus grahami</name>
    <name type="common">Dianchi golden-line fish</name>
    <name type="synonym">Barbus grahami</name>
    <dbReference type="NCBI Taxonomy" id="75366"/>
    <lineage>
        <taxon>Eukaryota</taxon>
        <taxon>Metazoa</taxon>
        <taxon>Chordata</taxon>
        <taxon>Craniata</taxon>
        <taxon>Vertebrata</taxon>
        <taxon>Euteleostomi</taxon>
        <taxon>Actinopterygii</taxon>
        <taxon>Neopterygii</taxon>
        <taxon>Teleostei</taxon>
        <taxon>Ostariophysi</taxon>
        <taxon>Cypriniformes</taxon>
        <taxon>Cyprinidae</taxon>
        <taxon>Cyprininae</taxon>
        <taxon>Sinocyclocheilus</taxon>
    </lineage>
</organism>
<feature type="transmembrane region" description="Helical" evidence="6">
    <location>
        <begin position="270"/>
        <end position="292"/>
    </location>
</feature>
<dbReference type="GO" id="GO:0005765">
    <property type="term" value="C:lysosomal membrane"/>
    <property type="evidence" value="ECO:0007669"/>
    <property type="project" value="UniProtKB-SubCell"/>
</dbReference>